<dbReference type="PROSITE" id="PS00107">
    <property type="entry name" value="PROTEIN_KINASE_ATP"/>
    <property type="match status" value="1"/>
</dbReference>
<keyword evidence="10 17" id="KW-0547">Nucleotide-binding</keyword>
<feature type="domain" description="Protein kinase" evidence="21">
    <location>
        <begin position="546"/>
        <end position="836"/>
    </location>
</feature>
<evidence type="ECO:0000256" key="3">
    <source>
        <dbReference type="ARBA" id="ARBA00012401"/>
    </source>
</evidence>
<keyword evidence="15" id="KW-1015">Disulfide bond</keyword>
<evidence type="ECO:0000256" key="16">
    <source>
        <dbReference type="ARBA" id="ARBA00023170"/>
    </source>
</evidence>
<dbReference type="CDD" id="cd13998">
    <property type="entry name" value="STKc_TGFbR-like"/>
    <property type="match status" value="1"/>
</dbReference>
<name>Q9UAG0_9METZ</name>
<keyword evidence="7 19" id="KW-0812">Transmembrane</keyword>
<proteinExistence type="evidence at transcript level"/>
<dbReference type="InterPro" id="IPR001881">
    <property type="entry name" value="EGF-like_Ca-bd_dom"/>
</dbReference>
<dbReference type="EC" id="2.7.11.30" evidence="3"/>
<dbReference type="Pfam" id="PF00069">
    <property type="entry name" value="Pkinase"/>
    <property type="match status" value="1"/>
</dbReference>
<dbReference type="InterPro" id="IPR045860">
    <property type="entry name" value="Snake_toxin-like_sf"/>
</dbReference>
<dbReference type="PROSITE" id="PS50011">
    <property type="entry name" value="PROTEIN_KINASE_DOM"/>
    <property type="match status" value="1"/>
</dbReference>
<keyword evidence="8 20" id="KW-0732">Signal</keyword>
<keyword evidence="5" id="KW-0245">EGF-like domain</keyword>
<keyword evidence="9" id="KW-0677">Repeat</keyword>
<dbReference type="InterPro" id="IPR000333">
    <property type="entry name" value="TGFB_receptor"/>
</dbReference>
<dbReference type="FunFam" id="2.10.25.10:FF:000119">
    <property type="entry name" value="vitamin K-dependent protein S"/>
    <property type="match status" value="1"/>
</dbReference>
<evidence type="ECO:0000256" key="5">
    <source>
        <dbReference type="ARBA" id="ARBA00022536"/>
    </source>
</evidence>
<dbReference type="GO" id="GO:0043235">
    <property type="term" value="C:receptor complex"/>
    <property type="evidence" value="ECO:0007669"/>
    <property type="project" value="TreeGrafter"/>
</dbReference>
<keyword evidence="4" id="KW-0723">Serine/threonine-protein kinase</keyword>
<sequence length="974" mass="104863">MSYIHLSLWLLLFLDRATSQLIHTNITTITDTTTTTTVTSTCYSNACGGRPAIPWCVQTCPSNLTRCLALYSTDLQGGGVATPISFRCAYSAEGCGSSSCDPARISEAGLYSCCCTGKLCNYVPAVMATPFPADTSLCETFACTDASHCSHGYAPCSGPQACEANYRKNTRGTYSLISKQCRGSTPSSSPVQCVPGQCVVDAESGNDSVSCCCYGDRCNVNVTFTVPSQVQLTSYLLSTCDKVGQMYIQNGNPACACPEGYVLGADKWTCLDINECSLNNGGCANGCVNTPGSHTCTCQNELGYFLSSDGHSCIASMKCSSFDCQSPDSTCDFNQVEYCLSIIPSSSGTYSETSLEDQHCTTGYRTDSNGTLVPVLGACFIGGKKPSDRYECELQQSTSQPNYYFCLCVGDMCNHPLYITVPLLTNATAVPSLTSTRPHTTQATSSPLLSASKFSQQQEMNSSVAIGATVGMGTLIVGIALFIVVAYKCYHRTKGAGEHSKEFHPSSSPAFSEVEPPWGAASHSAEMWLESKKESDDIVMVPGGVPERLEVIGCGQFAKVFKARIKNHVVAVKVFDVGKRGKECWTRETEIYRTPMLKHENIVAFISSGHSDSELWFVMDFYPNGSLHDFLRTHVLDLQSLCDLSSSAASGLAHLHSEIVINQVVVKPSIAHRDLKSKNILVKPDGTCAIGDFGLALTFSSSDAEGDKENQGQVGTSRYMAPEVLEGCVNFSMEDCLKLDIYAFALILWEMASRTDVTGDGSCAVEDYKPPYHSQAPLNPTIEQMKEIVVMSNLRPDIPPGFTELQGFASIIQDSWETDVMARLTASCIEARLKTFRSHHAPRPASSQSKDSGLAESRQSPLGTVTPRNGHTSSCSTHHDVAHLQPSLSVSGSITSPRGTKPPCGHYFRQPPLTAMGGLSSNENQSCHLCDSPPSLHKRGEEEWRGMVAAGSVGTFQHYDNRLANSGSLTETTV</sequence>
<evidence type="ECO:0000256" key="10">
    <source>
        <dbReference type="ARBA" id="ARBA00022741"/>
    </source>
</evidence>
<evidence type="ECO:0000256" key="17">
    <source>
        <dbReference type="PROSITE-ProRule" id="PRU10141"/>
    </source>
</evidence>
<evidence type="ECO:0000256" key="8">
    <source>
        <dbReference type="ARBA" id="ARBA00022729"/>
    </source>
</evidence>
<dbReference type="Gene3D" id="3.30.200.20">
    <property type="entry name" value="Phosphorylase Kinase, domain 1"/>
    <property type="match status" value="1"/>
</dbReference>
<keyword evidence="16" id="KW-0675">Receptor</keyword>
<feature type="transmembrane region" description="Helical" evidence="19">
    <location>
        <begin position="464"/>
        <end position="487"/>
    </location>
</feature>
<feature type="compositionally biased region" description="Polar residues" evidence="18">
    <location>
        <begin position="845"/>
        <end position="876"/>
    </location>
</feature>
<comment type="subcellular location">
    <subcellularLocation>
        <location evidence="1">Membrane</location>
        <topology evidence="1">Single-pass type I membrane protein</topology>
    </subcellularLocation>
</comment>
<evidence type="ECO:0000256" key="1">
    <source>
        <dbReference type="ARBA" id="ARBA00004479"/>
    </source>
</evidence>
<dbReference type="AlphaFoldDB" id="Q9UAG0"/>
<keyword evidence="6" id="KW-0808">Transferase</keyword>
<dbReference type="GO" id="GO:0005524">
    <property type="term" value="F:ATP binding"/>
    <property type="evidence" value="ECO:0007669"/>
    <property type="project" value="UniProtKB-UniRule"/>
</dbReference>
<dbReference type="CDD" id="cd23533">
    <property type="entry name" value="TFP_LU_ECD_BMPR2_like"/>
    <property type="match status" value="1"/>
</dbReference>
<feature type="signal peptide" evidence="20">
    <location>
        <begin position="1"/>
        <end position="19"/>
    </location>
</feature>
<dbReference type="GO" id="GO:0005509">
    <property type="term" value="F:calcium ion binding"/>
    <property type="evidence" value="ECO:0007669"/>
    <property type="project" value="InterPro"/>
</dbReference>
<evidence type="ECO:0000256" key="15">
    <source>
        <dbReference type="ARBA" id="ARBA00023157"/>
    </source>
</evidence>
<dbReference type="SUPFAM" id="SSF57196">
    <property type="entry name" value="EGF/Laminin"/>
    <property type="match status" value="1"/>
</dbReference>
<evidence type="ECO:0000256" key="7">
    <source>
        <dbReference type="ARBA" id="ARBA00022692"/>
    </source>
</evidence>
<dbReference type="EMBL" id="AB026829">
    <property type="protein sequence ID" value="BAA82606.1"/>
    <property type="molecule type" value="mRNA"/>
</dbReference>
<dbReference type="Gene3D" id="1.10.510.10">
    <property type="entry name" value="Transferase(Phosphotransferase) domain 1"/>
    <property type="match status" value="1"/>
</dbReference>
<dbReference type="GO" id="GO:0004675">
    <property type="term" value="F:transmembrane receptor protein serine/threonine kinase activity"/>
    <property type="evidence" value="ECO:0007669"/>
    <property type="project" value="UniProtKB-EC"/>
</dbReference>
<evidence type="ECO:0000313" key="22">
    <source>
        <dbReference type="EMBL" id="BAA82606.1"/>
    </source>
</evidence>
<keyword evidence="13 19" id="KW-1133">Transmembrane helix</keyword>
<dbReference type="SMART" id="SM00220">
    <property type="entry name" value="S_TKc"/>
    <property type="match status" value="1"/>
</dbReference>
<dbReference type="Pfam" id="PF12662">
    <property type="entry name" value="cEGF"/>
    <property type="match status" value="1"/>
</dbReference>
<evidence type="ECO:0000256" key="11">
    <source>
        <dbReference type="ARBA" id="ARBA00022777"/>
    </source>
</evidence>
<evidence type="ECO:0000256" key="18">
    <source>
        <dbReference type="SAM" id="MobiDB-lite"/>
    </source>
</evidence>
<dbReference type="SUPFAM" id="SSF56112">
    <property type="entry name" value="Protein kinase-like (PK-like)"/>
    <property type="match status" value="1"/>
</dbReference>
<dbReference type="InterPro" id="IPR011009">
    <property type="entry name" value="Kinase-like_dom_sf"/>
</dbReference>
<feature type="region of interest" description="Disordered" evidence="18">
    <location>
        <begin position="837"/>
        <end position="880"/>
    </location>
</feature>
<evidence type="ECO:0000256" key="12">
    <source>
        <dbReference type="ARBA" id="ARBA00022840"/>
    </source>
</evidence>
<dbReference type="CDD" id="cd00054">
    <property type="entry name" value="EGF_CA"/>
    <property type="match status" value="1"/>
</dbReference>
<dbReference type="InterPro" id="IPR000719">
    <property type="entry name" value="Prot_kinase_dom"/>
</dbReference>
<comment type="similarity">
    <text evidence="2">Belongs to the protein kinase superfamily. TKL Ser/Thr protein kinase family. TGFB receptor subfamily.</text>
</comment>
<reference evidence="22" key="1">
    <citation type="journal article" date="1999" name="FEBS Lett.">
        <title>Multiple TGF-beta receptor related genes in sponge and ancient gene duplications before the parazoan-eumetazoan split.</title>
        <authorList>
            <person name="Suga H."/>
            <person name="Ono K."/>
            <person name="Miyata T."/>
        </authorList>
    </citation>
    <scope>NUCLEOTIDE SEQUENCE</scope>
</reference>
<evidence type="ECO:0000256" key="9">
    <source>
        <dbReference type="ARBA" id="ARBA00022737"/>
    </source>
</evidence>
<dbReference type="GO" id="GO:0071363">
    <property type="term" value="P:cellular response to growth factor stimulus"/>
    <property type="evidence" value="ECO:0007669"/>
    <property type="project" value="TreeGrafter"/>
</dbReference>
<feature type="chain" id="PRO_5004334047" description="receptor protein serine/threonine kinase" evidence="20">
    <location>
        <begin position="20"/>
        <end position="974"/>
    </location>
</feature>
<dbReference type="InterPro" id="IPR017441">
    <property type="entry name" value="Protein_kinase_ATP_BS"/>
</dbReference>
<dbReference type="PANTHER" id="PTHR23255">
    <property type="entry name" value="TRANSFORMING GROWTH FACTOR-BETA RECEPTOR TYPE I AND II"/>
    <property type="match status" value="1"/>
</dbReference>
<dbReference type="PANTHER" id="PTHR23255:SF72">
    <property type="entry name" value="RECEPTOR PROTEIN SERINE_THREONINE KINASE"/>
    <property type="match status" value="1"/>
</dbReference>
<evidence type="ECO:0000256" key="6">
    <source>
        <dbReference type="ARBA" id="ARBA00022679"/>
    </source>
</evidence>
<evidence type="ECO:0000259" key="21">
    <source>
        <dbReference type="PROSITE" id="PS50011"/>
    </source>
</evidence>
<organism evidence="22">
    <name type="scientific">Ephydatia fluviatilis</name>
    <dbReference type="NCBI Taxonomy" id="31330"/>
    <lineage>
        <taxon>Eukaryota</taxon>
        <taxon>Metazoa</taxon>
        <taxon>Porifera</taxon>
        <taxon>Demospongiae</taxon>
        <taxon>Heteroscleromorpha</taxon>
        <taxon>Spongillida</taxon>
        <taxon>Spongillidae</taxon>
        <taxon>Ephydatia</taxon>
    </lineage>
</organism>
<dbReference type="GO" id="GO:0005886">
    <property type="term" value="C:plasma membrane"/>
    <property type="evidence" value="ECO:0007669"/>
    <property type="project" value="TreeGrafter"/>
</dbReference>
<dbReference type="Gene3D" id="2.10.25.10">
    <property type="entry name" value="Laminin"/>
    <property type="match status" value="2"/>
</dbReference>
<evidence type="ECO:0000256" key="20">
    <source>
        <dbReference type="SAM" id="SignalP"/>
    </source>
</evidence>
<dbReference type="SMART" id="SM00179">
    <property type="entry name" value="EGF_CA"/>
    <property type="match status" value="1"/>
</dbReference>
<feature type="binding site" evidence="17">
    <location>
        <position position="573"/>
    </location>
    <ligand>
        <name>ATP</name>
        <dbReference type="ChEBI" id="CHEBI:30616"/>
    </ligand>
</feature>
<dbReference type="InterPro" id="IPR026823">
    <property type="entry name" value="cEGF"/>
</dbReference>
<evidence type="ECO:0000256" key="19">
    <source>
        <dbReference type="SAM" id="Phobius"/>
    </source>
</evidence>
<evidence type="ECO:0000256" key="13">
    <source>
        <dbReference type="ARBA" id="ARBA00022989"/>
    </source>
</evidence>
<keyword evidence="14 19" id="KW-0472">Membrane</keyword>
<dbReference type="SUPFAM" id="SSF57302">
    <property type="entry name" value="Snake toxin-like"/>
    <property type="match status" value="2"/>
</dbReference>
<dbReference type="PROSITE" id="PS00108">
    <property type="entry name" value="PROTEIN_KINASE_ST"/>
    <property type="match status" value="1"/>
</dbReference>
<protein>
    <recommendedName>
        <fullName evidence="3">receptor protein serine/threonine kinase</fullName>
        <ecNumber evidence="3">2.7.11.30</ecNumber>
    </recommendedName>
</protein>
<evidence type="ECO:0000256" key="4">
    <source>
        <dbReference type="ARBA" id="ARBA00022527"/>
    </source>
</evidence>
<keyword evidence="12 17" id="KW-0067">ATP-binding</keyword>
<accession>Q9UAG0</accession>
<keyword evidence="11" id="KW-0418">Kinase</keyword>
<evidence type="ECO:0000256" key="14">
    <source>
        <dbReference type="ARBA" id="ARBA00023136"/>
    </source>
</evidence>
<evidence type="ECO:0000256" key="2">
    <source>
        <dbReference type="ARBA" id="ARBA00009605"/>
    </source>
</evidence>
<dbReference type="InterPro" id="IPR008271">
    <property type="entry name" value="Ser/Thr_kinase_AS"/>
</dbReference>
<dbReference type="Gene3D" id="2.10.60.10">
    <property type="entry name" value="CD59"/>
    <property type="match status" value="1"/>
</dbReference>